<dbReference type="PANTHER" id="PTHR42698">
    <property type="entry name" value="GTPASE ERA"/>
    <property type="match status" value="1"/>
</dbReference>
<name>A0A4Q5N7B7_9MICO</name>
<gene>
    <name evidence="3" type="ORF">EUA98_03935</name>
</gene>
<evidence type="ECO:0000313" key="4">
    <source>
        <dbReference type="Proteomes" id="UP000293764"/>
    </source>
</evidence>
<feature type="transmembrane region" description="Helical" evidence="1">
    <location>
        <begin position="423"/>
        <end position="447"/>
    </location>
</feature>
<organism evidence="3 4">
    <name type="scientific">Pengzhenrongella frigida</name>
    <dbReference type="NCBI Taxonomy" id="1259133"/>
    <lineage>
        <taxon>Bacteria</taxon>
        <taxon>Bacillati</taxon>
        <taxon>Actinomycetota</taxon>
        <taxon>Actinomycetes</taxon>
        <taxon>Micrococcales</taxon>
        <taxon>Pengzhenrongella</taxon>
    </lineage>
</organism>
<feature type="transmembrane region" description="Helical" evidence="1">
    <location>
        <begin position="392"/>
        <end position="417"/>
    </location>
</feature>
<dbReference type="PANTHER" id="PTHR42698:SF1">
    <property type="entry name" value="GTPASE ERA, MITOCHONDRIAL"/>
    <property type="match status" value="1"/>
</dbReference>
<keyword evidence="1" id="KW-0812">Transmembrane</keyword>
<evidence type="ECO:0000259" key="2">
    <source>
        <dbReference type="Pfam" id="PF01926"/>
    </source>
</evidence>
<dbReference type="Pfam" id="PF01926">
    <property type="entry name" value="MMR_HSR1"/>
    <property type="match status" value="1"/>
</dbReference>
<keyword evidence="1" id="KW-1133">Transmembrane helix</keyword>
<accession>A0A4Q5N7B7</accession>
<dbReference type="Gene3D" id="3.40.50.300">
    <property type="entry name" value="P-loop containing nucleotide triphosphate hydrolases"/>
    <property type="match status" value="1"/>
</dbReference>
<sequence length="517" mass="53876">MTAPTGWSGRGAHRSETADLTDRVEALERALVVADGRLPRGVTHKVSASIDRVRERLALGVDHTIVALVGGTGSGKSSLFNAISGLTFADVGVRRPTTSQVTACVWGSSGDPLLDWLGVQPDRRIQRESALDADAQAALRGLVLLDLPDHDSIEPTHRDIVDQFLPMVDLLVWVVDPQKYADDALHSGYLSRLVGHEAAMVVVLNQIDTVRPEARTRLEADVARLLREDGLTGVRIQSASARTGDGVVALRQLLAEVAARRSTAAVRAGAEVTDAATLLSAQVAPSEPSRDELPVTAVVESFSQAVGLPVIADALEAAVRGRGGAVPAFGSVHQDTVELARARWLGDVGEGLPVRWQRALAARVATNAELRQAVDARMVAVGIAARRSRGAIVLAVAAVAAVIGALATGSVALGARVGADSDWISGLVVAGALLGLAVVLVVSAVLVRRRDARRRATVVRRDGRAALGEIVEARLVQPTLALLGEHREVRGLAAGAATFAPTAGPSTGETAATASPT</sequence>
<dbReference type="RefSeq" id="WP_130101359.1">
    <property type="nucleotide sequence ID" value="NZ_SDWW01000006.1"/>
</dbReference>
<keyword evidence="1" id="KW-0472">Membrane</keyword>
<dbReference type="EMBL" id="SDWW01000006">
    <property type="protein sequence ID" value="RYV52361.1"/>
    <property type="molecule type" value="Genomic_DNA"/>
</dbReference>
<dbReference type="Proteomes" id="UP000293764">
    <property type="component" value="Unassembled WGS sequence"/>
</dbReference>
<dbReference type="SUPFAM" id="SSF52540">
    <property type="entry name" value="P-loop containing nucleoside triphosphate hydrolases"/>
    <property type="match status" value="1"/>
</dbReference>
<evidence type="ECO:0000256" key="1">
    <source>
        <dbReference type="SAM" id="Phobius"/>
    </source>
</evidence>
<dbReference type="GO" id="GO:0019843">
    <property type="term" value="F:rRNA binding"/>
    <property type="evidence" value="ECO:0007669"/>
    <property type="project" value="TreeGrafter"/>
</dbReference>
<dbReference type="InterPro" id="IPR005662">
    <property type="entry name" value="GTPase_Era-like"/>
</dbReference>
<dbReference type="GO" id="GO:0043024">
    <property type="term" value="F:ribosomal small subunit binding"/>
    <property type="evidence" value="ECO:0007669"/>
    <property type="project" value="TreeGrafter"/>
</dbReference>
<dbReference type="GO" id="GO:0005525">
    <property type="term" value="F:GTP binding"/>
    <property type="evidence" value="ECO:0007669"/>
    <property type="project" value="InterPro"/>
</dbReference>
<feature type="domain" description="G" evidence="2">
    <location>
        <begin position="66"/>
        <end position="205"/>
    </location>
</feature>
<dbReference type="InterPro" id="IPR027417">
    <property type="entry name" value="P-loop_NTPase"/>
</dbReference>
<dbReference type="OrthoDB" id="974105at2"/>
<proteinExistence type="predicted"/>
<protein>
    <submittedName>
        <fullName evidence="3">ABC transporter</fullName>
    </submittedName>
</protein>
<dbReference type="InterPro" id="IPR006073">
    <property type="entry name" value="GTP-bd"/>
</dbReference>
<evidence type="ECO:0000313" key="3">
    <source>
        <dbReference type="EMBL" id="RYV52361.1"/>
    </source>
</evidence>
<reference evidence="3 4" key="1">
    <citation type="submission" date="2019-01" db="EMBL/GenBank/DDBJ databases">
        <title>Novel species of Cellulomonas.</title>
        <authorList>
            <person name="Liu Q."/>
            <person name="Xin Y.-H."/>
        </authorList>
    </citation>
    <scope>NUCLEOTIDE SEQUENCE [LARGE SCALE GENOMIC DNA]</scope>
    <source>
        <strain evidence="3 4">HLT2-17</strain>
    </source>
</reference>
<dbReference type="GO" id="GO:0000028">
    <property type="term" value="P:ribosomal small subunit assembly"/>
    <property type="evidence" value="ECO:0007669"/>
    <property type="project" value="TreeGrafter"/>
</dbReference>
<keyword evidence="4" id="KW-1185">Reference proteome</keyword>
<dbReference type="AlphaFoldDB" id="A0A4Q5N7B7"/>
<dbReference type="GO" id="GO:0005829">
    <property type="term" value="C:cytosol"/>
    <property type="evidence" value="ECO:0007669"/>
    <property type="project" value="TreeGrafter"/>
</dbReference>
<comment type="caution">
    <text evidence="3">The sequence shown here is derived from an EMBL/GenBank/DDBJ whole genome shotgun (WGS) entry which is preliminary data.</text>
</comment>